<keyword evidence="3 7" id="KW-0479">Metal-binding</keyword>
<evidence type="ECO:0000256" key="7">
    <source>
        <dbReference type="PIRSR" id="PIRSR605493-1"/>
    </source>
</evidence>
<dbReference type="Gene3D" id="3.50.30.40">
    <property type="entry name" value="Ribonuclease E inhibitor RraA/RraA-like"/>
    <property type="match status" value="1"/>
</dbReference>
<dbReference type="GO" id="GO:0008168">
    <property type="term" value="F:methyltransferase activity"/>
    <property type="evidence" value="ECO:0007669"/>
    <property type="project" value="UniProtKB-KW"/>
</dbReference>
<evidence type="ECO:0000256" key="4">
    <source>
        <dbReference type="ARBA" id="ARBA00023239"/>
    </source>
</evidence>
<proteinExistence type="predicted"/>
<dbReference type="InterPro" id="IPR005493">
    <property type="entry name" value="RraA/RraA-like"/>
</dbReference>
<dbReference type="NCBIfam" id="NF004850">
    <property type="entry name" value="PRK06201.1"/>
    <property type="match status" value="1"/>
</dbReference>
<keyword evidence="4" id="KW-0456">Lyase</keyword>
<feature type="binding site" evidence="7">
    <location>
        <position position="114"/>
    </location>
    <ligand>
        <name>Mg(2+)</name>
        <dbReference type="ChEBI" id="CHEBI:18420"/>
    </ligand>
</feature>
<dbReference type="GO" id="GO:0016829">
    <property type="term" value="F:lyase activity"/>
    <property type="evidence" value="ECO:0007669"/>
    <property type="project" value="UniProtKB-KW"/>
</dbReference>
<organism evidence="8 9">
    <name type="scientific">Pseudomonas rhizosphaerae</name>
    <dbReference type="NCBI Taxonomy" id="216142"/>
    <lineage>
        <taxon>Bacteria</taxon>
        <taxon>Pseudomonadati</taxon>
        <taxon>Pseudomonadota</taxon>
        <taxon>Gammaproteobacteria</taxon>
        <taxon>Pseudomonadales</taxon>
        <taxon>Pseudomonadaceae</taxon>
        <taxon>Pseudomonas</taxon>
    </lineage>
</organism>
<sequence>MTAVLVTSERDELVTAFARTSTSIISDCLDRLPGAALRPFHRIEGTMAGIALTVKVAQGDNRAIHQALELLEPGHVLVVDGGGDISRALMGDIMAAIAEKRGAAGVVVDGAIRDLATLGKGSFPMFARAGIHLGPYKNGPGDINVPVSIDGMIVSPGDFVVGDHDGIVAFAPSRAAALLRDCHATERKEAEMLAQIAAGTYKGAYAAH</sequence>
<feature type="binding site" evidence="7">
    <location>
        <position position="113"/>
    </location>
    <ligand>
        <name>substrate</name>
    </ligand>
</feature>
<reference evidence="8 9" key="1">
    <citation type="journal article" date="2015" name="J. Biotechnol.">
        <title>Complete genome sequence of Pseudomonas rhizosphaerae IH5T (=DSM 16299T), a phosphate-solubilizing rhizobacterium for bacterial biofertilizer.</title>
        <authorList>
            <person name="Kwak Y."/>
            <person name="Jung B.K."/>
            <person name="Shin J.H."/>
        </authorList>
    </citation>
    <scope>NUCLEOTIDE SEQUENCE [LARGE SCALE GENOMIC DNA]</scope>
    <source>
        <strain evidence="8">DSM 16299</strain>
    </source>
</reference>
<dbReference type="SUPFAM" id="SSF89562">
    <property type="entry name" value="RraA-like"/>
    <property type="match status" value="1"/>
</dbReference>
<dbReference type="STRING" id="216142.LT40_11775"/>
<keyword evidence="7" id="KW-0460">Magnesium</keyword>
<dbReference type="RefSeq" id="WP_043190178.1">
    <property type="nucleotide sequence ID" value="NZ_CP009533.1"/>
</dbReference>
<dbReference type="GO" id="GO:0032259">
    <property type="term" value="P:methylation"/>
    <property type="evidence" value="ECO:0007669"/>
    <property type="project" value="UniProtKB-KW"/>
</dbReference>
<dbReference type="PANTHER" id="PTHR33254:SF4">
    <property type="entry name" value="4-HYDROXY-4-METHYL-2-OXOGLUTARATE ALDOLASE 3-RELATED"/>
    <property type="match status" value="1"/>
</dbReference>
<dbReference type="PANTHER" id="PTHR33254">
    <property type="entry name" value="4-HYDROXY-4-METHYL-2-OXOGLUTARATE ALDOLASE 3-RELATED"/>
    <property type="match status" value="1"/>
</dbReference>
<evidence type="ECO:0000313" key="8">
    <source>
        <dbReference type="EMBL" id="AIS18029.1"/>
    </source>
</evidence>
<keyword evidence="9" id="KW-1185">Reference proteome</keyword>
<name>A0A089YQZ5_9PSED</name>
<dbReference type="EMBL" id="CP009533">
    <property type="protein sequence ID" value="AIS18029.1"/>
    <property type="molecule type" value="Genomic_DNA"/>
</dbReference>
<evidence type="ECO:0000256" key="5">
    <source>
        <dbReference type="ARBA" id="ARBA00029596"/>
    </source>
</evidence>
<dbReference type="InterPro" id="IPR036704">
    <property type="entry name" value="RraA/RraA-like_sf"/>
</dbReference>
<dbReference type="OrthoDB" id="8717144at2"/>
<keyword evidence="8" id="KW-0808">Transferase</keyword>
<dbReference type="KEGG" id="prh:LT40_11775"/>
<dbReference type="Pfam" id="PF03737">
    <property type="entry name" value="RraA-like"/>
    <property type="match status" value="1"/>
</dbReference>
<evidence type="ECO:0000256" key="1">
    <source>
        <dbReference type="ARBA" id="ARBA00001968"/>
    </source>
</evidence>
<gene>
    <name evidence="8" type="ORF">LT40_11775</name>
</gene>
<evidence type="ECO:0000256" key="6">
    <source>
        <dbReference type="ARBA" id="ARBA00030169"/>
    </source>
</evidence>
<feature type="binding site" evidence="7">
    <location>
        <begin position="91"/>
        <end position="94"/>
    </location>
    <ligand>
        <name>substrate</name>
    </ligand>
</feature>
<comment type="cofactor">
    <cofactor evidence="7">
        <name>Mg(2+)</name>
        <dbReference type="ChEBI" id="CHEBI:18420"/>
    </cofactor>
</comment>
<protein>
    <recommendedName>
        <fullName evidence="2">Putative 4-hydroxy-4-methyl-2-oxoglutarate aldolase</fullName>
    </recommendedName>
    <alternativeName>
        <fullName evidence="5">Regulator of ribonuclease activity homolog</fullName>
    </alternativeName>
    <alternativeName>
        <fullName evidence="6">RraA-like protein</fullName>
    </alternativeName>
</protein>
<comment type="cofactor">
    <cofactor evidence="1">
        <name>a divalent metal cation</name>
        <dbReference type="ChEBI" id="CHEBI:60240"/>
    </cofactor>
</comment>
<evidence type="ECO:0000256" key="2">
    <source>
        <dbReference type="ARBA" id="ARBA00016549"/>
    </source>
</evidence>
<dbReference type="eggNOG" id="COG0684">
    <property type="taxonomic scope" value="Bacteria"/>
</dbReference>
<evidence type="ECO:0000256" key="3">
    <source>
        <dbReference type="ARBA" id="ARBA00022723"/>
    </source>
</evidence>
<dbReference type="CDD" id="cd16841">
    <property type="entry name" value="RraA_family"/>
    <property type="match status" value="1"/>
</dbReference>
<dbReference type="HOGENOM" id="CLU_072626_3_2_6"/>
<dbReference type="AlphaFoldDB" id="A0A089YQZ5"/>
<dbReference type="Proteomes" id="UP000029499">
    <property type="component" value="Chromosome"/>
</dbReference>
<evidence type="ECO:0000313" key="9">
    <source>
        <dbReference type="Proteomes" id="UP000029499"/>
    </source>
</evidence>
<keyword evidence="8" id="KW-0489">Methyltransferase</keyword>
<accession>A0A089YQZ5</accession>
<dbReference type="GO" id="GO:0046872">
    <property type="term" value="F:metal ion binding"/>
    <property type="evidence" value="ECO:0007669"/>
    <property type="project" value="UniProtKB-KW"/>
</dbReference>